<feature type="transmembrane region" description="Helical" evidence="1">
    <location>
        <begin position="86"/>
        <end position="106"/>
    </location>
</feature>
<reference evidence="2 3" key="1">
    <citation type="submission" date="2015-09" db="EMBL/GenBank/DDBJ databases">
        <title>A metagenomics-based metabolic model of nitrate-dependent anaerobic oxidation of methane by Methanoperedens-like archaea.</title>
        <authorList>
            <person name="Arshad A."/>
            <person name="Speth D.R."/>
            <person name="De Graaf R.M."/>
            <person name="Op Den Camp H.J."/>
            <person name="Jetten M.S."/>
            <person name="Welte C.U."/>
        </authorList>
    </citation>
    <scope>NUCLEOTIDE SEQUENCE [LARGE SCALE GENOMIC DNA]</scope>
</reference>
<feature type="transmembrane region" description="Helical" evidence="1">
    <location>
        <begin position="6"/>
        <end position="27"/>
    </location>
</feature>
<evidence type="ECO:0000256" key="1">
    <source>
        <dbReference type="SAM" id="Phobius"/>
    </source>
</evidence>
<accession>A0A0P7ZHP2</accession>
<organism evidence="2 3">
    <name type="scientific">Candidatus Methanoperedens nitratireducens</name>
    <dbReference type="NCBI Taxonomy" id="1392998"/>
    <lineage>
        <taxon>Archaea</taxon>
        <taxon>Methanobacteriati</taxon>
        <taxon>Methanobacteriota</taxon>
        <taxon>Stenosarchaea group</taxon>
        <taxon>Methanomicrobia</taxon>
        <taxon>Methanosarcinales</taxon>
        <taxon>ANME-2 cluster</taxon>
        <taxon>Candidatus Methanoperedentaceae</taxon>
        <taxon>Candidatus Methanoperedens</taxon>
    </lineage>
</organism>
<protein>
    <submittedName>
        <fullName evidence="2">Uncharacterized protein</fullName>
    </submittedName>
</protein>
<name>A0A0P7ZHP2_9EURY</name>
<gene>
    <name evidence="2" type="ORF">MPEBLZ_00947</name>
</gene>
<evidence type="ECO:0000313" key="2">
    <source>
        <dbReference type="EMBL" id="KPQ44483.1"/>
    </source>
</evidence>
<evidence type="ECO:0000313" key="3">
    <source>
        <dbReference type="Proteomes" id="UP000050360"/>
    </source>
</evidence>
<keyword evidence="1" id="KW-1133">Transmembrane helix</keyword>
<dbReference type="EMBL" id="LKCM01000080">
    <property type="protein sequence ID" value="KPQ44483.1"/>
    <property type="molecule type" value="Genomic_DNA"/>
</dbReference>
<keyword evidence="1" id="KW-0812">Transmembrane</keyword>
<dbReference type="AlphaFoldDB" id="A0A0P7ZHP2"/>
<keyword evidence="1" id="KW-0472">Membrane</keyword>
<proteinExistence type="predicted"/>
<comment type="caution">
    <text evidence="2">The sequence shown here is derived from an EMBL/GenBank/DDBJ whole genome shotgun (WGS) entry which is preliminary data.</text>
</comment>
<feature type="transmembrane region" description="Helical" evidence="1">
    <location>
        <begin position="48"/>
        <end position="66"/>
    </location>
</feature>
<sequence length="107" mass="12810">MEYILNILDFLARIILVSIMFVIFFKLRKMDKEILKSFIYLRFYKIRDAMNIVMISSPFFLASSVLEYPGFIQRYGESQIHFIQDISLILFQTAVIYFLVIVYRAMN</sequence>
<dbReference type="Proteomes" id="UP000050360">
    <property type="component" value="Unassembled WGS sequence"/>
</dbReference>